<dbReference type="EMBL" id="JAGMWT010000004">
    <property type="protein sequence ID" value="KAH7130335.1"/>
    <property type="molecule type" value="Genomic_DNA"/>
</dbReference>
<keyword evidence="2" id="KW-1185">Reference proteome</keyword>
<dbReference type="OrthoDB" id="3821607at2759"/>
<protein>
    <recommendedName>
        <fullName evidence="3">F-box domain-containing protein</fullName>
    </recommendedName>
</protein>
<comment type="caution">
    <text evidence="1">The sequence shown here is derived from an EMBL/GenBank/DDBJ whole genome shotgun (WGS) entry which is preliminary data.</text>
</comment>
<reference evidence="1" key="1">
    <citation type="journal article" date="2021" name="Nat. Commun.">
        <title>Genetic determinants of endophytism in the Arabidopsis root mycobiome.</title>
        <authorList>
            <person name="Mesny F."/>
            <person name="Miyauchi S."/>
            <person name="Thiergart T."/>
            <person name="Pickel B."/>
            <person name="Atanasova L."/>
            <person name="Karlsson M."/>
            <person name="Huettel B."/>
            <person name="Barry K.W."/>
            <person name="Haridas S."/>
            <person name="Chen C."/>
            <person name="Bauer D."/>
            <person name="Andreopoulos W."/>
            <person name="Pangilinan J."/>
            <person name="LaButti K."/>
            <person name="Riley R."/>
            <person name="Lipzen A."/>
            <person name="Clum A."/>
            <person name="Drula E."/>
            <person name="Henrissat B."/>
            <person name="Kohler A."/>
            <person name="Grigoriev I.V."/>
            <person name="Martin F.M."/>
            <person name="Hacquard S."/>
        </authorList>
    </citation>
    <scope>NUCLEOTIDE SEQUENCE</scope>
    <source>
        <strain evidence="1">MPI-CAGE-CH-0243</strain>
    </source>
</reference>
<proteinExistence type="predicted"/>
<accession>A0A9P9E1P1</accession>
<evidence type="ECO:0000313" key="2">
    <source>
        <dbReference type="Proteomes" id="UP000700596"/>
    </source>
</evidence>
<evidence type="ECO:0000313" key="1">
    <source>
        <dbReference type="EMBL" id="KAH7130335.1"/>
    </source>
</evidence>
<gene>
    <name evidence="1" type="ORF">B0J11DRAFT_250335</name>
</gene>
<sequence length="279" mass="31463">MSIRKDIEMMSGCVTPSTLHDDSAPFRFFSLPPELRNQIYRCMIELHPVLNIRYQGESGKESTENVPLPLHALCTSSEQLRAEFYPIWLNDIHHVVPLKNVEKYLATFEQQNTYCFTDGILSPHASATSAPHRNLTITLSTDGIYTTSIGVYINILPIIKLKIATPSFDIKFTVGLRPIKVSTDKSLDTPSGPRAGAEATRLSTILGNRNKLWLQLIENGIDKVEIDSWGMVVRVYLKKNAVGELMGRDWVMELAENRRNFEAKLGLENLRCAMLVTKD</sequence>
<name>A0A9P9E1P1_9PLEO</name>
<dbReference type="AlphaFoldDB" id="A0A9P9E1P1"/>
<evidence type="ECO:0008006" key="3">
    <source>
        <dbReference type="Google" id="ProtNLM"/>
    </source>
</evidence>
<dbReference type="Proteomes" id="UP000700596">
    <property type="component" value="Unassembled WGS sequence"/>
</dbReference>
<organism evidence="1 2">
    <name type="scientific">Dendryphion nanum</name>
    <dbReference type="NCBI Taxonomy" id="256645"/>
    <lineage>
        <taxon>Eukaryota</taxon>
        <taxon>Fungi</taxon>
        <taxon>Dikarya</taxon>
        <taxon>Ascomycota</taxon>
        <taxon>Pezizomycotina</taxon>
        <taxon>Dothideomycetes</taxon>
        <taxon>Pleosporomycetidae</taxon>
        <taxon>Pleosporales</taxon>
        <taxon>Torulaceae</taxon>
        <taxon>Dendryphion</taxon>
    </lineage>
</organism>